<evidence type="ECO:0000313" key="2">
    <source>
        <dbReference type="EMBL" id="MBF4499798.1"/>
    </source>
</evidence>
<name>A0A8J7KGH2_9BACL</name>
<dbReference type="Proteomes" id="UP000622653">
    <property type="component" value="Unassembled WGS sequence"/>
</dbReference>
<evidence type="ECO:0000259" key="1">
    <source>
        <dbReference type="Pfam" id="PF03413"/>
    </source>
</evidence>
<comment type="caution">
    <text evidence="2">The sequence shown here is derived from an EMBL/GenBank/DDBJ whole genome shotgun (WGS) entry which is preliminary data.</text>
</comment>
<dbReference type="AlphaFoldDB" id="A0A8J7KGH2"/>
<sequence>MKLKDFILGIATGVAATIAVQQAMTQISKYAPADNVLNEVKNAFLKEGPIEGSWIVMQPEEYQNGILTTEVYRGGITRLDNGNLQQFEFVADAKTGTLLNVTEK</sequence>
<accession>A0A8J7KGH2</accession>
<gene>
    <name evidence="2" type="ORF">IRY55_00380</name>
</gene>
<protein>
    <submittedName>
        <fullName evidence="2">PepSY domain-containing protein</fullName>
    </submittedName>
</protein>
<dbReference type="InterPro" id="IPR025711">
    <property type="entry name" value="PepSY"/>
</dbReference>
<evidence type="ECO:0000313" key="3">
    <source>
        <dbReference type="Proteomes" id="UP000622653"/>
    </source>
</evidence>
<dbReference type="EMBL" id="JADKPV010000001">
    <property type="protein sequence ID" value="MBF4499798.1"/>
    <property type="molecule type" value="Genomic_DNA"/>
</dbReference>
<dbReference type="RefSeq" id="WP_194561281.1">
    <property type="nucleotide sequence ID" value="NZ_JADKPV010000001.1"/>
</dbReference>
<keyword evidence="3" id="KW-1185">Reference proteome</keyword>
<feature type="domain" description="PepSY" evidence="1">
    <location>
        <begin position="38"/>
        <end position="101"/>
    </location>
</feature>
<proteinExistence type="predicted"/>
<dbReference type="Pfam" id="PF03413">
    <property type="entry name" value="PepSY"/>
    <property type="match status" value="1"/>
</dbReference>
<reference evidence="2" key="1">
    <citation type="submission" date="2020-11" db="EMBL/GenBank/DDBJ databases">
        <title>Multidrug resistant novel bacterium Savagea serpentis sp. nov., isolated from the scats of a vine snake (Ahaetulla nasuta).</title>
        <authorList>
            <person name="Venkata Ramana V."/>
            <person name="Vikas Patil S."/>
            <person name="Yogita Lugani V."/>
        </authorList>
    </citation>
    <scope>NUCLEOTIDE SEQUENCE</scope>
    <source>
        <strain evidence="2">SN6</strain>
    </source>
</reference>
<organism evidence="2 3">
    <name type="scientific">Savagea serpentis</name>
    <dbReference type="NCBI Taxonomy" id="2785297"/>
    <lineage>
        <taxon>Bacteria</taxon>
        <taxon>Bacillati</taxon>
        <taxon>Bacillota</taxon>
        <taxon>Bacilli</taxon>
        <taxon>Bacillales</taxon>
        <taxon>Caryophanaceae</taxon>
        <taxon>Savagea</taxon>
    </lineage>
</organism>